<reference evidence="1" key="1">
    <citation type="submission" date="2019-03" db="EMBL/GenBank/DDBJ databases">
        <title>Lake Tanganyika Metagenome-Assembled Genomes (MAGs).</title>
        <authorList>
            <person name="Tran P."/>
        </authorList>
    </citation>
    <scope>NUCLEOTIDE SEQUENCE</scope>
    <source>
        <strain evidence="1">M_DeepCast_400m_m2_100</strain>
    </source>
</reference>
<organism evidence="1 2">
    <name type="scientific">Eiseniibacteriota bacterium</name>
    <dbReference type="NCBI Taxonomy" id="2212470"/>
    <lineage>
        <taxon>Bacteria</taxon>
        <taxon>Candidatus Eiseniibacteriota</taxon>
    </lineage>
</organism>
<protein>
    <recommendedName>
        <fullName evidence="3">T9SS type A sorting domain-containing protein</fullName>
    </recommendedName>
</protein>
<proteinExistence type="predicted"/>
<name>A0A937XBP7_UNCEI</name>
<evidence type="ECO:0008006" key="3">
    <source>
        <dbReference type="Google" id="ProtNLM"/>
    </source>
</evidence>
<dbReference type="AlphaFoldDB" id="A0A937XBP7"/>
<dbReference type="Proteomes" id="UP000748308">
    <property type="component" value="Unassembled WGS sequence"/>
</dbReference>
<dbReference type="Gene3D" id="2.60.40.4070">
    <property type="match status" value="1"/>
</dbReference>
<comment type="caution">
    <text evidence="1">The sequence shown here is derived from an EMBL/GenBank/DDBJ whole genome shotgun (WGS) entry which is preliminary data.</text>
</comment>
<dbReference type="EMBL" id="VGIY01000062">
    <property type="protein sequence ID" value="MBM3316978.1"/>
    <property type="molecule type" value="Genomic_DNA"/>
</dbReference>
<dbReference type="NCBIfam" id="NF041895">
    <property type="entry name" value="choice_anch_V"/>
    <property type="match status" value="1"/>
</dbReference>
<sequence>MTGAPGEGTCHACHGSFPLNSGDGLFTIAGPELFAPGHTYTITVTISDPGQSRWGFEITPLDQGACAVTDPAHTQLSSSGGRSYVKQTSAGTFPGSPGPVSWSFDWTAPVPSPPEVMFYAAGNAANGNGLTSGDYIYTAAFAAALDAADVHGATSPGAPLALLGAPNPAPGSVRIRFELPDAGHARLDVLDASGRIVARLVDAFAAAGRHELLWSGAGEGQRPLPGGIYFCRLSAGSRTFTRPVVLLRAGGGL</sequence>
<evidence type="ECO:0000313" key="2">
    <source>
        <dbReference type="Proteomes" id="UP000748308"/>
    </source>
</evidence>
<gene>
    <name evidence="1" type="ORF">FJY75_03905</name>
</gene>
<accession>A0A937XBP7</accession>
<evidence type="ECO:0000313" key="1">
    <source>
        <dbReference type="EMBL" id="MBM3316978.1"/>
    </source>
</evidence>